<gene>
    <name evidence="1" type="ORF">N5D63_04330</name>
</gene>
<reference evidence="1" key="1">
    <citation type="submission" date="2022-09" db="EMBL/GenBank/DDBJ databases">
        <title>Intensive care unit water sources are persistently colonized with multi-drug resistant bacteria and are the site of extensive horizontal gene transfer of antibiotic resistance genes.</title>
        <authorList>
            <person name="Diorio-Toth L."/>
        </authorList>
    </citation>
    <scope>NUCLEOTIDE SEQUENCE</scope>
    <source>
        <strain evidence="1">GD03832</strain>
    </source>
</reference>
<evidence type="ECO:0000313" key="1">
    <source>
        <dbReference type="EMBL" id="MDH1333373.1"/>
    </source>
</evidence>
<dbReference type="AlphaFoldDB" id="A0AA42PXD7"/>
<organism evidence="1 2">
    <name type="scientific">Comamonas thiooxydans</name>
    <dbReference type="NCBI Taxonomy" id="363952"/>
    <lineage>
        <taxon>Bacteria</taxon>
        <taxon>Pseudomonadati</taxon>
        <taxon>Pseudomonadota</taxon>
        <taxon>Betaproteobacteria</taxon>
        <taxon>Burkholderiales</taxon>
        <taxon>Comamonadaceae</taxon>
        <taxon>Comamonas</taxon>
    </lineage>
</organism>
<comment type="caution">
    <text evidence="1">The sequence shown here is derived from an EMBL/GenBank/DDBJ whole genome shotgun (WGS) entry which is preliminary data.</text>
</comment>
<dbReference type="RefSeq" id="WP_131361376.1">
    <property type="nucleotide sequence ID" value="NZ_ADVQ01000066.1"/>
</dbReference>
<protein>
    <submittedName>
        <fullName evidence="1">Uncharacterized protein</fullName>
    </submittedName>
</protein>
<sequence length="66" mass="7311">MGTPLSNCFGQQGVRPVMAAAAHPSLPNFGAARSEQLPIYHFLRAVYRTETYEAPSRIWQAAINIH</sequence>
<accession>A0AA42PXD7</accession>
<proteinExistence type="predicted"/>
<evidence type="ECO:0000313" key="2">
    <source>
        <dbReference type="Proteomes" id="UP001161065"/>
    </source>
</evidence>
<dbReference type="EMBL" id="JAOCEK010000002">
    <property type="protein sequence ID" value="MDH1333373.1"/>
    <property type="molecule type" value="Genomic_DNA"/>
</dbReference>
<dbReference type="Proteomes" id="UP001161065">
    <property type="component" value="Unassembled WGS sequence"/>
</dbReference>
<name>A0AA42PXD7_9BURK</name>